<dbReference type="Pfam" id="PF02608">
    <property type="entry name" value="Bmp"/>
    <property type="match status" value="1"/>
</dbReference>
<dbReference type="RefSeq" id="WP_011245942.1">
    <property type="nucleotide sequence ID" value="NZ_BOQQ01000008.1"/>
</dbReference>
<keyword evidence="4 7" id="KW-0732">Signal</keyword>
<gene>
    <name evidence="9" type="ORF">CHH72_20100</name>
</gene>
<evidence type="ECO:0000256" key="1">
    <source>
        <dbReference type="ARBA" id="ARBA00004193"/>
    </source>
</evidence>
<evidence type="ECO:0000256" key="7">
    <source>
        <dbReference type="SAM" id="SignalP"/>
    </source>
</evidence>
<dbReference type="PANTHER" id="PTHR34296">
    <property type="entry name" value="TRANSCRIPTIONAL ACTIVATOR PROTEIN MED"/>
    <property type="match status" value="1"/>
</dbReference>
<dbReference type="PROSITE" id="PS51257">
    <property type="entry name" value="PROKAR_LIPOPROTEIN"/>
    <property type="match status" value="1"/>
</dbReference>
<reference evidence="9 10" key="1">
    <citation type="submission" date="2017-07" db="EMBL/GenBank/DDBJ databases">
        <title>Isolation and whole genome analysis of endospore-forming bacteria from heroin.</title>
        <authorList>
            <person name="Kalinowski J."/>
            <person name="Ahrens B."/>
            <person name="Al-Dilaimi A."/>
            <person name="Winkler A."/>
            <person name="Wibberg D."/>
            <person name="Schleenbecker U."/>
            <person name="Ruckert C."/>
            <person name="Wolfel R."/>
            <person name="Grass G."/>
        </authorList>
    </citation>
    <scope>NUCLEOTIDE SEQUENCE [LARGE SCALE GENOMIC DNA]</scope>
    <source>
        <strain evidence="9 10">7539</strain>
    </source>
</reference>
<dbReference type="EMBL" id="NPCC01000042">
    <property type="protein sequence ID" value="PAE87087.1"/>
    <property type="molecule type" value="Genomic_DNA"/>
</dbReference>
<evidence type="ECO:0000256" key="6">
    <source>
        <dbReference type="ARBA" id="ARBA00023288"/>
    </source>
</evidence>
<sequence>MKKWIKALSVGLASVVVLGACGQGDGSENNAGSEGGGESSDFTAKMVTDVSGIDDKSFNQFSWEGLKAFGEANGLEEGKNYDYVQSSTAQDFEPNLRALTRENTDISWAIGFLMADAVKTVAQQNEDAQLAIIDSVVTDDNGDPLSNVANITFKEHEGSFLVGVAAGLQTETNKVGFIGGVESELIKKFENGFKAGVHAVNPDAEVIVQYAEVFTDPQKGQQLANTMYTTGADVIYHSAGNTGNGLFTEAINRVKNGEQVWAIGVDKDQYEEGVYEGDQSVTLTSMIKRVDTAVQDVTQQTMDGSFPGGEILEYGIEDDGIDYATTGDNLSPEIIESMDDYMQQILDGELEVPKTDDEFNEFAG</sequence>
<feature type="signal peptide" evidence="7">
    <location>
        <begin position="1"/>
        <end position="19"/>
    </location>
</feature>
<evidence type="ECO:0000313" key="10">
    <source>
        <dbReference type="Proteomes" id="UP000216207"/>
    </source>
</evidence>
<organism evidence="9 10">
    <name type="scientific">Shouchella clausii</name>
    <name type="common">Alkalihalobacillus clausii</name>
    <dbReference type="NCBI Taxonomy" id="79880"/>
    <lineage>
        <taxon>Bacteria</taxon>
        <taxon>Bacillati</taxon>
        <taxon>Bacillota</taxon>
        <taxon>Bacilli</taxon>
        <taxon>Bacillales</taxon>
        <taxon>Bacillaceae</taxon>
        <taxon>Shouchella</taxon>
    </lineage>
</organism>
<dbReference type="GO" id="GO:0005886">
    <property type="term" value="C:plasma membrane"/>
    <property type="evidence" value="ECO:0007669"/>
    <property type="project" value="UniProtKB-SubCell"/>
</dbReference>
<proteinExistence type="inferred from homology"/>
<evidence type="ECO:0000256" key="2">
    <source>
        <dbReference type="ARBA" id="ARBA00008610"/>
    </source>
</evidence>
<protein>
    <submittedName>
        <fullName evidence="9">BMP family ABC transporter substrate-binding protein</fullName>
    </submittedName>
</protein>
<dbReference type="InterPro" id="IPR003760">
    <property type="entry name" value="PnrA-like"/>
</dbReference>
<evidence type="ECO:0000256" key="3">
    <source>
        <dbReference type="ARBA" id="ARBA00022475"/>
    </source>
</evidence>
<dbReference type="AlphaFoldDB" id="A0A268NUB3"/>
<comment type="subcellular location">
    <subcellularLocation>
        <location evidence="1">Cell membrane</location>
        <topology evidence="1">Lipid-anchor</topology>
    </subcellularLocation>
</comment>
<keyword evidence="3" id="KW-1003">Cell membrane</keyword>
<dbReference type="Proteomes" id="UP000216207">
    <property type="component" value="Unassembled WGS sequence"/>
</dbReference>
<evidence type="ECO:0000256" key="4">
    <source>
        <dbReference type="ARBA" id="ARBA00022729"/>
    </source>
</evidence>
<dbReference type="CDD" id="cd06354">
    <property type="entry name" value="PBP1_PrnA-like"/>
    <property type="match status" value="1"/>
</dbReference>
<evidence type="ECO:0000313" key="9">
    <source>
        <dbReference type="EMBL" id="PAE87087.1"/>
    </source>
</evidence>
<keyword evidence="6" id="KW-0449">Lipoprotein</keyword>
<evidence type="ECO:0000256" key="5">
    <source>
        <dbReference type="ARBA" id="ARBA00023136"/>
    </source>
</evidence>
<dbReference type="PANTHER" id="PTHR34296:SF2">
    <property type="entry name" value="ABC TRANSPORTER GUANOSINE-BINDING PROTEIN NUPN"/>
    <property type="match status" value="1"/>
</dbReference>
<comment type="similarity">
    <text evidence="2">Belongs to the BMP lipoprotein family.</text>
</comment>
<name>A0A268NUB3_SHOCL</name>
<dbReference type="InterPro" id="IPR028082">
    <property type="entry name" value="Peripla_BP_I"/>
</dbReference>
<evidence type="ECO:0000259" key="8">
    <source>
        <dbReference type="Pfam" id="PF02608"/>
    </source>
</evidence>
<dbReference type="InterPro" id="IPR050957">
    <property type="entry name" value="BMP_lipoprotein"/>
</dbReference>
<dbReference type="OMA" id="GGMKIPP"/>
<feature type="chain" id="PRO_5039542354" evidence="7">
    <location>
        <begin position="20"/>
        <end position="364"/>
    </location>
</feature>
<feature type="domain" description="ABC transporter substrate-binding protein PnrA-like" evidence="8">
    <location>
        <begin position="46"/>
        <end position="355"/>
    </location>
</feature>
<dbReference type="SUPFAM" id="SSF53822">
    <property type="entry name" value="Periplasmic binding protein-like I"/>
    <property type="match status" value="1"/>
</dbReference>
<keyword evidence="5" id="KW-0472">Membrane</keyword>
<dbReference type="Gene3D" id="3.40.50.2300">
    <property type="match status" value="2"/>
</dbReference>
<accession>A0A268NUB3</accession>
<comment type="caution">
    <text evidence="9">The sequence shown here is derived from an EMBL/GenBank/DDBJ whole genome shotgun (WGS) entry which is preliminary data.</text>
</comment>